<evidence type="ECO:0000256" key="2">
    <source>
        <dbReference type="SAM" id="SignalP"/>
    </source>
</evidence>
<keyword evidence="6" id="KW-1185">Reference proteome</keyword>
<reference evidence="5" key="1">
    <citation type="submission" date="2021-01" db="EMBL/GenBank/DDBJ databases">
        <title>Lacisediminihabitans sp. nov. strain G11-30, isolated from Antarctic Soil.</title>
        <authorList>
            <person name="Li J."/>
        </authorList>
    </citation>
    <scope>NUCLEOTIDE SEQUENCE</scope>
    <source>
        <strain evidence="5">G11-30</strain>
    </source>
</reference>
<accession>A0A934SIP8</accession>
<dbReference type="EMBL" id="JAEPES010000001">
    <property type="protein sequence ID" value="MBK4346318.1"/>
    <property type="molecule type" value="Genomic_DNA"/>
</dbReference>
<keyword evidence="2" id="KW-0732">Signal</keyword>
<feature type="transmembrane region" description="Helical" evidence="1">
    <location>
        <begin position="253"/>
        <end position="275"/>
    </location>
</feature>
<comment type="caution">
    <text evidence="5">The sequence shown here is derived from an EMBL/GenBank/DDBJ whole genome shotgun (WGS) entry which is preliminary data.</text>
</comment>
<feature type="transmembrane region" description="Helical" evidence="1">
    <location>
        <begin position="411"/>
        <end position="438"/>
    </location>
</feature>
<gene>
    <name evidence="5" type="ORF">IV501_01610</name>
</gene>
<keyword evidence="1" id="KW-0812">Transmembrane</keyword>
<evidence type="ECO:0000259" key="4">
    <source>
        <dbReference type="Pfam" id="PF20990"/>
    </source>
</evidence>
<organism evidence="5 6">
    <name type="scientific">Lacisediminihabitans changchengi</name>
    <dbReference type="NCBI Taxonomy" id="2787634"/>
    <lineage>
        <taxon>Bacteria</taxon>
        <taxon>Bacillati</taxon>
        <taxon>Actinomycetota</taxon>
        <taxon>Actinomycetes</taxon>
        <taxon>Micrococcales</taxon>
        <taxon>Microbacteriaceae</taxon>
        <taxon>Lacisediminihabitans</taxon>
    </lineage>
</organism>
<feature type="transmembrane region" description="Helical" evidence="1">
    <location>
        <begin position="444"/>
        <end position="464"/>
    </location>
</feature>
<evidence type="ECO:0000259" key="3">
    <source>
        <dbReference type="Pfam" id="PF09972"/>
    </source>
</evidence>
<evidence type="ECO:0000313" key="5">
    <source>
        <dbReference type="EMBL" id="MBK4346318.1"/>
    </source>
</evidence>
<feature type="signal peptide" evidence="2">
    <location>
        <begin position="1"/>
        <end position="26"/>
    </location>
</feature>
<feature type="chain" id="PRO_5038014524" evidence="2">
    <location>
        <begin position="27"/>
        <end position="619"/>
    </location>
</feature>
<feature type="domain" description="Predicted membrane protein YciQ-like C-terminal" evidence="4">
    <location>
        <begin position="293"/>
        <end position="539"/>
    </location>
</feature>
<dbReference type="AlphaFoldDB" id="A0A934SIP8"/>
<dbReference type="InterPro" id="IPR018702">
    <property type="entry name" value="DUF2207"/>
</dbReference>
<proteinExistence type="predicted"/>
<evidence type="ECO:0000313" key="6">
    <source>
        <dbReference type="Proteomes" id="UP000636458"/>
    </source>
</evidence>
<name>A0A934SIP8_9MICO</name>
<keyword evidence="1" id="KW-0472">Membrane</keyword>
<dbReference type="Proteomes" id="UP000636458">
    <property type="component" value="Unassembled WGS sequence"/>
</dbReference>
<dbReference type="Pfam" id="PF20990">
    <property type="entry name" value="DUF2207_C"/>
    <property type="match status" value="1"/>
</dbReference>
<evidence type="ECO:0000256" key="1">
    <source>
        <dbReference type="SAM" id="Phobius"/>
    </source>
</evidence>
<keyword evidence="1" id="KW-1133">Transmembrane helix</keyword>
<feature type="domain" description="DUF2207" evidence="3">
    <location>
        <begin position="57"/>
        <end position="234"/>
    </location>
</feature>
<dbReference type="InterPro" id="IPR048389">
    <property type="entry name" value="YciQ-like_C"/>
</dbReference>
<dbReference type="Pfam" id="PF09972">
    <property type="entry name" value="DUF2207"/>
    <property type="match status" value="1"/>
</dbReference>
<protein>
    <submittedName>
        <fullName evidence="5">DUF2207 domain-containing protein</fullName>
    </submittedName>
</protein>
<sequence length="619" mass="66063">MNRVVRTLAVTTLVALFLGTPLAASAAPLHAPTAPRDVSDFSFVSYDADFYLSRNAQRHGTLKTVETFVAQFPDFDQNRGIIRAIPTDYDGVPLHTDVESVTDATGAPVNFEKTENDGYVELALGTDEYVRGQQTYRITYTQENVVRYFPDAKNDEFYWDTNGTGFAQSFGRVTARVHIDPSIVDLLDGSAACYQGAQNSNTTCPITQTDDKQLFTATASNLGPRQNLTVAIGFDAKSFVEVPREGFGFNVPLWSTILAIALSVISLLFLIGVVIRRFAFGQQDAKGRGVIIPQYSVPKQLNLLEAGAIVGRTASAVSAQVVSFAVRGNLRILDYAVDDGGGDFTVQLLNDTGVDDDERSLLVAIFGADLKPGDTQALGITDDALARKLAVVTGAQAKRLQDRGFTRKASFIPGLVAILIDVVLFVVVVAVSFLTAAAGVFSPWMIAALILTFVGFFITIGLAIRGPLLTDAGAEQRDYLLGMRDYLKLAEADRFRMLQSPEGADRVDVGDSAELVKLYEKLLPFAVLWGMEEEWSKELAVKYDAASQSPNWYVSNTNVFNSLLFAQAFSGFSSSVGTTSTPTPTWTSGGGSSGGSFGGGSFGGGFSGGGGGGGGGGGR</sequence>
<dbReference type="RefSeq" id="WP_200554664.1">
    <property type="nucleotide sequence ID" value="NZ_JAEPES010000001.1"/>
</dbReference>